<keyword evidence="8" id="KW-1185">Reference proteome</keyword>
<comment type="subcellular location">
    <subcellularLocation>
        <location evidence="1">Secreted</location>
    </subcellularLocation>
</comment>
<feature type="chain" id="PRO_5025328298" description="C1q domain-containing protein" evidence="5">
    <location>
        <begin position="20"/>
        <end position="374"/>
    </location>
</feature>
<dbReference type="Gene3D" id="2.60.120.40">
    <property type="match status" value="1"/>
</dbReference>
<reference evidence="7" key="1">
    <citation type="submission" date="2025-08" db="UniProtKB">
        <authorList>
            <consortium name="Ensembl"/>
        </authorList>
    </citation>
    <scope>IDENTIFICATION</scope>
</reference>
<dbReference type="SMART" id="SM00110">
    <property type="entry name" value="C1Q"/>
    <property type="match status" value="1"/>
</dbReference>
<feature type="signal peptide" evidence="5">
    <location>
        <begin position="1"/>
        <end position="19"/>
    </location>
</feature>
<dbReference type="PANTHER" id="PTHR22923">
    <property type="entry name" value="CEREBELLIN-RELATED"/>
    <property type="match status" value="1"/>
</dbReference>
<feature type="compositionally biased region" description="Basic and acidic residues" evidence="4">
    <location>
        <begin position="102"/>
        <end position="111"/>
    </location>
</feature>
<protein>
    <recommendedName>
        <fullName evidence="6">C1q domain-containing protein</fullName>
    </recommendedName>
</protein>
<dbReference type="InterPro" id="IPR001073">
    <property type="entry name" value="C1q_dom"/>
</dbReference>
<dbReference type="GO" id="GO:0005576">
    <property type="term" value="C:extracellular region"/>
    <property type="evidence" value="ECO:0007669"/>
    <property type="project" value="UniProtKB-SubCell"/>
</dbReference>
<accession>A0A671X2Q0</accession>
<dbReference type="InterPro" id="IPR050822">
    <property type="entry name" value="Cerebellin_Synaptic_Org"/>
</dbReference>
<evidence type="ECO:0000259" key="6">
    <source>
        <dbReference type="PROSITE" id="PS50871"/>
    </source>
</evidence>
<dbReference type="Proteomes" id="UP000472265">
    <property type="component" value="Unassembled WGS sequence"/>
</dbReference>
<dbReference type="SUPFAM" id="SSF49842">
    <property type="entry name" value="TNF-like"/>
    <property type="match status" value="1"/>
</dbReference>
<feature type="region of interest" description="Disordered" evidence="4">
    <location>
        <begin position="176"/>
        <end position="206"/>
    </location>
</feature>
<reference evidence="7" key="2">
    <citation type="submission" date="2025-09" db="UniProtKB">
        <authorList>
            <consortium name="Ensembl"/>
        </authorList>
    </citation>
    <scope>IDENTIFICATION</scope>
</reference>
<proteinExistence type="predicted"/>
<evidence type="ECO:0000256" key="5">
    <source>
        <dbReference type="SAM" id="SignalP"/>
    </source>
</evidence>
<dbReference type="PRINTS" id="PR00007">
    <property type="entry name" value="COMPLEMNTC1Q"/>
</dbReference>
<feature type="compositionally biased region" description="Basic and acidic residues" evidence="4">
    <location>
        <begin position="179"/>
        <end position="188"/>
    </location>
</feature>
<dbReference type="Pfam" id="PF00386">
    <property type="entry name" value="C1q"/>
    <property type="match status" value="1"/>
</dbReference>
<evidence type="ECO:0000256" key="3">
    <source>
        <dbReference type="ARBA" id="ARBA00022729"/>
    </source>
</evidence>
<organism evidence="7 8">
    <name type="scientific">Sparus aurata</name>
    <name type="common">Gilthead sea bream</name>
    <dbReference type="NCBI Taxonomy" id="8175"/>
    <lineage>
        <taxon>Eukaryota</taxon>
        <taxon>Metazoa</taxon>
        <taxon>Chordata</taxon>
        <taxon>Craniata</taxon>
        <taxon>Vertebrata</taxon>
        <taxon>Euteleostomi</taxon>
        <taxon>Actinopterygii</taxon>
        <taxon>Neopterygii</taxon>
        <taxon>Teleostei</taxon>
        <taxon>Neoteleostei</taxon>
        <taxon>Acanthomorphata</taxon>
        <taxon>Eupercaria</taxon>
        <taxon>Spariformes</taxon>
        <taxon>Sparidae</taxon>
        <taxon>Sparus</taxon>
    </lineage>
</organism>
<dbReference type="PANTHER" id="PTHR22923:SF102">
    <property type="entry name" value="CEREBELLIN 13-RELATED"/>
    <property type="match status" value="1"/>
</dbReference>
<evidence type="ECO:0000313" key="7">
    <source>
        <dbReference type="Ensembl" id="ENSSAUP00010044571.1"/>
    </source>
</evidence>
<dbReference type="GeneTree" id="ENSGT00940000163520"/>
<dbReference type="PROSITE" id="PS50871">
    <property type="entry name" value="C1Q"/>
    <property type="match status" value="1"/>
</dbReference>
<evidence type="ECO:0000256" key="4">
    <source>
        <dbReference type="SAM" id="MobiDB-lite"/>
    </source>
</evidence>
<evidence type="ECO:0000256" key="2">
    <source>
        <dbReference type="ARBA" id="ARBA00022525"/>
    </source>
</evidence>
<evidence type="ECO:0000313" key="8">
    <source>
        <dbReference type="Proteomes" id="UP000472265"/>
    </source>
</evidence>
<dbReference type="AlphaFoldDB" id="A0A671X2Q0"/>
<name>A0A671X2Q0_SPAAU</name>
<dbReference type="Ensembl" id="ENSSAUT00010046875.1">
    <property type="protein sequence ID" value="ENSSAUP00010044571.1"/>
    <property type="gene ID" value="ENSSAUG00010018627.1"/>
</dbReference>
<evidence type="ECO:0000256" key="1">
    <source>
        <dbReference type="ARBA" id="ARBA00004613"/>
    </source>
</evidence>
<feature type="region of interest" description="Disordered" evidence="4">
    <location>
        <begin position="95"/>
        <end position="115"/>
    </location>
</feature>
<feature type="domain" description="C1q" evidence="6">
    <location>
        <begin position="237"/>
        <end position="374"/>
    </location>
</feature>
<sequence length="374" mass="41478">MRVVVGLLLLLLGLCGSGAQGEAGGLGEVAEINQNTDPKHAAEESTEQTTKQTTCDIWTELRALRDMVVEQKVHMELLQRENSVQATELLSLESRLTSSESKTSDLEKENADLQTRLSSSESELLISKSRIDQLERENADLQTRLSSSESRIDQLETENAVQATELTSLGTRLTATESKTSDLEKENADLQTRLSSSESRIDQLERENAVQATELVSLESRLTSSESKTSDLEKENAEKPKVAFYTALTDAGTLGPYNTDITLKYSKVFTNIGNAYNPSTGFFTAPVKGVYYLQFTVFGCSAGHIGVRVYKNNQRIMHNWEHNNNDYFPEYFTNSLVLELTAGDEIHLVLPSGHSIYDNSDNYSTFSGSLLFTL</sequence>
<feature type="compositionally biased region" description="Polar residues" evidence="4">
    <location>
        <begin position="189"/>
        <end position="198"/>
    </location>
</feature>
<dbReference type="Gene3D" id="1.20.5.340">
    <property type="match status" value="2"/>
</dbReference>
<keyword evidence="3 5" id="KW-0732">Signal</keyword>
<dbReference type="InterPro" id="IPR008983">
    <property type="entry name" value="Tumour_necrosis_fac-like_dom"/>
</dbReference>
<dbReference type="SUPFAM" id="SSF57997">
    <property type="entry name" value="Tropomyosin"/>
    <property type="match status" value="1"/>
</dbReference>
<keyword evidence="2" id="KW-0964">Secreted</keyword>